<sequence>MRVLFISLTSLESFEKEGIYSDLLREFISNSHDVTAITPDSQLQKNFEKLRSLDNEIIKIKVPQISGIQSKILKGINTILFPHILWRQMIKTVDVKGFDLVIYPTPPISIEKIIKRIKKKNKSIHTFLLLKDIFPQNAVDLEYFAENSLVHKYFRKQEIRLYKLSDSIGCMSPANKDYLIEHNSFLDKRKVTLVPNSISNHRINSKLNIEKKNKRKEKMGLPLNKKLIAYAGNLGKPQSIDFLIKNLENIDTNNSNVHFVFCGDGTEFMKLKKYCDSNSDLCSFFGKMSKQDSDALIAISDYGLILLDSRFTIPNYPSRMLSYMKFGLPLIAFTDSNTDIKDYIQEKNIGIWRESCDLNLSEVIPFIENIDNKTYNIFSNNASESLKNDFNTMDGYCTIMNSFISRKGSE</sequence>
<dbReference type="Pfam" id="PF00534">
    <property type="entry name" value="Glycos_transf_1"/>
    <property type="match status" value="1"/>
</dbReference>
<evidence type="ECO:0000259" key="1">
    <source>
        <dbReference type="Pfam" id="PF00534"/>
    </source>
</evidence>
<dbReference type="EMBL" id="LC380405">
    <property type="protein sequence ID" value="BBE36379.1"/>
    <property type="molecule type" value="Genomic_DNA"/>
</dbReference>
<reference evidence="2" key="1">
    <citation type="journal article" date="2018" name="Vet. Microbiol.">
        <title>Identification of serovar 1a, 1b, 2, and 5 strains of Erysipelothrix rhusiopathiae by a conventional gel-based PCR.</title>
        <authorList>
            <person name="Shiraiwa K."/>
            <person name="Ogawa Y."/>
            <person name="Shikawa S."/>
            <person name="Eguchi M."/>
            <person name="Shimoji Y."/>
        </authorList>
    </citation>
    <scope>NUCLEOTIDE SEQUENCE</scope>
    <source>
        <strain evidence="2">Niigata 05-67</strain>
    </source>
</reference>
<evidence type="ECO:0000313" key="2">
    <source>
        <dbReference type="EMBL" id="BBE36379.1"/>
    </source>
</evidence>
<dbReference type="PANTHER" id="PTHR45947">
    <property type="entry name" value="SULFOQUINOVOSYL TRANSFERASE SQD2"/>
    <property type="match status" value="1"/>
</dbReference>
<dbReference type="Gene3D" id="3.40.50.2000">
    <property type="entry name" value="Glycogen Phosphorylase B"/>
    <property type="match status" value="2"/>
</dbReference>
<keyword evidence="2" id="KW-0808">Transferase</keyword>
<proteinExistence type="predicted"/>
<name>A0A4V0P196_ERYRH</name>
<dbReference type="AlphaFoldDB" id="A0A4V0P196"/>
<dbReference type="InterPro" id="IPR050194">
    <property type="entry name" value="Glycosyltransferase_grp1"/>
</dbReference>
<organism evidence="2">
    <name type="scientific">Erysipelothrix rhusiopathiae</name>
    <dbReference type="NCBI Taxonomy" id="1648"/>
    <lineage>
        <taxon>Bacteria</taxon>
        <taxon>Bacillati</taxon>
        <taxon>Bacillota</taxon>
        <taxon>Erysipelotrichia</taxon>
        <taxon>Erysipelotrichales</taxon>
        <taxon>Erysipelotrichaceae</taxon>
        <taxon>Erysipelothrix</taxon>
    </lineage>
</organism>
<feature type="domain" description="Glycosyl transferase family 1" evidence="1">
    <location>
        <begin position="213"/>
        <end position="382"/>
    </location>
</feature>
<protein>
    <submittedName>
        <fullName evidence="2">Glycosyltransferase</fullName>
    </submittedName>
</protein>
<dbReference type="SUPFAM" id="SSF53756">
    <property type="entry name" value="UDP-Glycosyltransferase/glycogen phosphorylase"/>
    <property type="match status" value="1"/>
</dbReference>
<dbReference type="InterPro" id="IPR001296">
    <property type="entry name" value="Glyco_trans_1"/>
</dbReference>
<dbReference type="PANTHER" id="PTHR45947:SF3">
    <property type="entry name" value="SULFOQUINOVOSYL TRANSFERASE SQD2"/>
    <property type="match status" value="1"/>
</dbReference>
<dbReference type="GO" id="GO:0016758">
    <property type="term" value="F:hexosyltransferase activity"/>
    <property type="evidence" value="ECO:0007669"/>
    <property type="project" value="TreeGrafter"/>
</dbReference>
<dbReference type="CDD" id="cd03794">
    <property type="entry name" value="GT4_WbuB-like"/>
    <property type="match status" value="1"/>
</dbReference>
<accession>A0A4V0P196</accession>